<feature type="domain" description="DUF6570" evidence="3">
    <location>
        <begin position="59"/>
        <end position="205"/>
    </location>
</feature>
<gene>
    <name evidence="4" type="ORF">M422DRAFT_53440</name>
</gene>
<evidence type="ECO:0000259" key="2">
    <source>
        <dbReference type="Pfam" id="PF14214"/>
    </source>
</evidence>
<proteinExistence type="predicted"/>
<keyword evidence="5" id="KW-1185">Reference proteome</keyword>
<dbReference type="Proteomes" id="UP000054279">
    <property type="component" value="Unassembled WGS sequence"/>
</dbReference>
<name>A0A0C9UQ97_SPHS4</name>
<protein>
    <recommendedName>
        <fullName evidence="6">Helitron helicase-like domain-containing protein</fullName>
    </recommendedName>
</protein>
<evidence type="ECO:0000313" key="5">
    <source>
        <dbReference type="Proteomes" id="UP000054279"/>
    </source>
</evidence>
<dbReference type="Pfam" id="PF14214">
    <property type="entry name" value="Helitron_like_N"/>
    <property type="match status" value="1"/>
</dbReference>
<dbReference type="Pfam" id="PF20209">
    <property type="entry name" value="DUF6570"/>
    <property type="match status" value="1"/>
</dbReference>
<dbReference type="HOGENOM" id="CLU_001248_6_1_1"/>
<evidence type="ECO:0008006" key="6">
    <source>
        <dbReference type="Google" id="ProtNLM"/>
    </source>
</evidence>
<accession>A0A0C9UQ97</accession>
<sequence>MTFISLDDLPAKETLISTNPHPKAILTEGMLIHHPVLQLKHGELGGYVCVTCWRSLVEKNSCPKLALVNGLWIGEIPFKLSILILTEKILISLYYPSAHIIKLRPKRRNAKQWSSTTWQGLTGNVAMYHLRTEDVQMVVNPSTLPRSVEVLAAIVAITIVGPTSIPDKSLEDILQVQQEQVYDALLWLKTNNHLYANVYLDWDQLHQLPEHGIPNVILDNIQTNPEDNAAKETQPMVPDSEDESEDEGDYNIPLGFSNDDVVSDFSHNESSTDIALTQNAILDVDCTELDESFLMVSAMTNTSDRYQELTSQTDAVIHHDGHFISEFPRRDSNGVLIDSGPDDTNHLLGAFPYLFPYGKGGFEMDQNTPVSYTEHIRWALQYANRRFALHMPFLAQVFSVMQKHQIGSHEFKSYEAAIKALKPKDLLKVAEEERRGGVITNPTILSLRKILTTACCNVMGTDEARLTLRSKVKGFTLWRNQPNLWLTLNFTGDNDPIVQIFAGEEIDMDKFNVLFGPDKKTRLLNAAHDPYASAKIKHEDGIFGKIAAYLGVVKAQGRGSLHLHLLLWLQGAPPPNQLKDLFGSPLFRDHVATFIKNNIITHVDSLTEESIDKKIESPAMWRLHKECASVYSQPLDPQDPQFNEKSKLLEYSLAQVCHVHTCRDGCLVRKNRGFFCKRRCPWPLSKSVIVKENGEWRPKCIFNQLNCWNRILMFATRGNHDIQLLTNRPETQDITWYITKYSTKCQARSYNISTVLAQKLKYMKKPQAMTSHEANKKLISGFANSLTRLMEWSGQNIIVSLMGWGDYIISHVFVPIYSTSAMWALRKHFPEFQNNLHWK</sequence>
<organism evidence="4 5">
    <name type="scientific">Sphaerobolus stellatus (strain SS14)</name>
    <dbReference type="NCBI Taxonomy" id="990650"/>
    <lineage>
        <taxon>Eukaryota</taxon>
        <taxon>Fungi</taxon>
        <taxon>Dikarya</taxon>
        <taxon>Basidiomycota</taxon>
        <taxon>Agaricomycotina</taxon>
        <taxon>Agaricomycetes</taxon>
        <taxon>Phallomycetidae</taxon>
        <taxon>Geastrales</taxon>
        <taxon>Sphaerobolaceae</taxon>
        <taxon>Sphaerobolus</taxon>
    </lineage>
</organism>
<feature type="region of interest" description="Disordered" evidence="1">
    <location>
        <begin position="228"/>
        <end position="247"/>
    </location>
</feature>
<dbReference type="OrthoDB" id="432234at2759"/>
<evidence type="ECO:0000313" key="4">
    <source>
        <dbReference type="EMBL" id="KIJ31242.1"/>
    </source>
</evidence>
<dbReference type="InterPro" id="IPR025476">
    <property type="entry name" value="Helitron_helicase-like"/>
</dbReference>
<evidence type="ECO:0000256" key="1">
    <source>
        <dbReference type="SAM" id="MobiDB-lite"/>
    </source>
</evidence>
<dbReference type="InterPro" id="IPR046700">
    <property type="entry name" value="DUF6570"/>
</dbReference>
<reference evidence="4 5" key="1">
    <citation type="submission" date="2014-06" db="EMBL/GenBank/DDBJ databases">
        <title>Evolutionary Origins and Diversification of the Mycorrhizal Mutualists.</title>
        <authorList>
            <consortium name="DOE Joint Genome Institute"/>
            <consortium name="Mycorrhizal Genomics Consortium"/>
            <person name="Kohler A."/>
            <person name="Kuo A."/>
            <person name="Nagy L.G."/>
            <person name="Floudas D."/>
            <person name="Copeland A."/>
            <person name="Barry K.W."/>
            <person name="Cichocki N."/>
            <person name="Veneault-Fourrey C."/>
            <person name="LaButti K."/>
            <person name="Lindquist E.A."/>
            <person name="Lipzen A."/>
            <person name="Lundell T."/>
            <person name="Morin E."/>
            <person name="Murat C."/>
            <person name="Riley R."/>
            <person name="Ohm R."/>
            <person name="Sun H."/>
            <person name="Tunlid A."/>
            <person name="Henrissat B."/>
            <person name="Grigoriev I.V."/>
            <person name="Hibbett D.S."/>
            <person name="Martin F."/>
        </authorList>
    </citation>
    <scope>NUCLEOTIDE SEQUENCE [LARGE SCALE GENOMIC DNA]</scope>
    <source>
        <strain evidence="4 5">SS14</strain>
    </source>
</reference>
<dbReference type="EMBL" id="KN837245">
    <property type="protein sequence ID" value="KIJ31242.1"/>
    <property type="molecule type" value="Genomic_DNA"/>
</dbReference>
<dbReference type="AlphaFoldDB" id="A0A0C9UQ97"/>
<evidence type="ECO:0000259" key="3">
    <source>
        <dbReference type="Pfam" id="PF20209"/>
    </source>
</evidence>
<feature type="domain" description="Helitron helicase-like" evidence="2">
    <location>
        <begin position="375"/>
        <end position="567"/>
    </location>
</feature>